<evidence type="ECO:0000313" key="3">
    <source>
        <dbReference type="Proteomes" id="UP000464262"/>
    </source>
</evidence>
<sequence>MATKHEWRKHEKTVYLPKSKPELIDVPAFKFIVIKGQGNPNHSDFSKRVEALYSLAYGIKMNLKKLDCPPQNYVDFTIYPLEGEWDITDEAKAIFDGELKKDDLVYELMIRQPDYVDEAFFNQIKELVKAKKPNVLLDSVEFVVAEEGMCVQMLHLGPYDDEPASFAQMESFAKEQGLTRLTKLHREIYLSDPRRVTPDKYKTVLRFKARPAS</sequence>
<gene>
    <name evidence="2" type="ORF">GT360_15325</name>
</gene>
<evidence type="ECO:0000313" key="2">
    <source>
        <dbReference type="EMBL" id="QIA64936.1"/>
    </source>
</evidence>
<dbReference type="Proteomes" id="UP000464262">
    <property type="component" value="Chromosome 2"/>
</dbReference>
<organism evidence="2 3">
    <name type="scientific">Vibrio astriarenae</name>
    <dbReference type="NCBI Taxonomy" id="1481923"/>
    <lineage>
        <taxon>Bacteria</taxon>
        <taxon>Pseudomonadati</taxon>
        <taxon>Pseudomonadota</taxon>
        <taxon>Gammaproteobacteria</taxon>
        <taxon>Vibrionales</taxon>
        <taxon>Vibrionaceae</taxon>
        <taxon>Vibrio</taxon>
    </lineage>
</organism>
<dbReference type="RefSeq" id="WP_164649836.1">
    <property type="nucleotide sequence ID" value="NZ_CP047476.1"/>
</dbReference>
<dbReference type="EMBL" id="CP047476">
    <property type="protein sequence ID" value="QIA64936.1"/>
    <property type="molecule type" value="Genomic_DNA"/>
</dbReference>
<dbReference type="Pfam" id="PF06445">
    <property type="entry name" value="GyrI-like"/>
    <property type="match status" value="1"/>
</dbReference>
<name>A0A7Z2YF23_9VIBR</name>
<feature type="domain" description="GyrI-like small molecule binding" evidence="1">
    <location>
        <begin position="20"/>
        <end position="203"/>
    </location>
</feature>
<keyword evidence="3" id="KW-1185">Reference proteome</keyword>
<dbReference type="InterPro" id="IPR011256">
    <property type="entry name" value="Reg_factor_effector_dom_sf"/>
</dbReference>
<accession>A0A7Z2YF23</accession>
<reference evidence="2 3" key="1">
    <citation type="submission" date="2020-01" db="EMBL/GenBank/DDBJ databases">
        <title>Whole genome and functional gene identification of agarase of Vibrio HN897.</title>
        <authorList>
            <person name="Liu Y."/>
            <person name="Zhao Z."/>
        </authorList>
    </citation>
    <scope>NUCLEOTIDE SEQUENCE [LARGE SCALE GENOMIC DNA]</scope>
    <source>
        <strain evidence="2 3">HN897</strain>
    </source>
</reference>
<dbReference type="InterPro" id="IPR029442">
    <property type="entry name" value="GyrI-like"/>
</dbReference>
<dbReference type="AlphaFoldDB" id="A0A7Z2YF23"/>
<dbReference type="Gene3D" id="3.20.80.10">
    <property type="entry name" value="Regulatory factor, effector binding domain"/>
    <property type="match status" value="1"/>
</dbReference>
<proteinExistence type="predicted"/>
<dbReference type="SUPFAM" id="SSF55136">
    <property type="entry name" value="Probable bacterial effector-binding domain"/>
    <property type="match status" value="1"/>
</dbReference>
<evidence type="ECO:0000259" key="1">
    <source>
        <dbReference type="Pfam" id="PF06445"/>
    </source>
</evidence>
<protein>
    <recommendedName>
        <fullName evidence="1">GyrI-like small molecule binding domain-containing protein</fullName>
    </recommendedName>
</protein>
<dbReference type="KEGG" id="vas:GT360_15325"/>
<dbReference type="PIRSF" id="PIRSF031644">
    <property type="entry name" value="UCP031644"/>
    <property type="match status" value="1"/>
</dbReference>
<dbReference type="InterPro" id="IPR008319">
    <property type="entry name" value="GyrI-like_CCH_Lin2189-like"/>
</dbReference>